<dbReference type="SUPFAM" id="SSF82689">
    <property type="entry name" value="Mechanosensitive channel protein MscS (YggB), C-terminal domain"/>
    <property type="match status" value="1"/>
</dbReference>
<keyword evidence="6 7" id="KW-0472">Membrane</keyword>
<dbReference type="EMBL" id="MNQH01000002">
    <property type="protein sequence ID" value="OKY96143.1"/>
    <property type="molecule type" value="Genomic_DNA"/>
</dbReference>
<dbReference type="Gene3D" id="2.30.30.60">
    <property type="match status" value="1"/>
</dbReference>
<feature type="domain" description="Mechanosensitive ion channel transmembrane helices 2/3" evidence="10">
    <location>
        <begin position="95"/>
        <end position="135"/>
    </location>
</feature>
<evidence type="ECO:0000313" key="12">
    <source>
        <dbReference type="Proteomes" id="UP000187417"/>
    </source>
</evidence>
<evidence type="ECO:0000256" key="2">
    <source>
        <dbReference type="ARBA" id="ARBA00008017"/>
    </source>
</evidence>
<dbReference type="SUPFAM" id="SSF50182">
    <property type="entry name" value="Sm-like ribonucleoproteins"/>
    <property type="match status" value="1"/>
</dbReference>
<accession>A0A1Q6FBC2</accession>
<comment type="similarity">
    <text evidence="2">Belongs to the MscS (TC 1.A.23) family.</text>
</comment>
<gene>
    <name evidence="11" type="ORF">BHV66_02105</name>
</gene>
<dbReference type="InterPro" id="IPR023408">
    <property type="entry name" value="MscS_beta-dom_sf"/>
</dbReference>
<dbReference type="Pfam" id="PF21082">
    <property type="entry name" value="MS_channel_3rd"/>
    <property type="match status" value="1"/>
</dbReference>
<evidence type="ECO:0000256" key="6">
    <source>
        <dbReference type="ARBA" id="ARBA00023136"/>
    </source>
</evidence>
<dbReference type="PROSITE" id="PS01246">
    <property type="entry name" value="UPF0003"/>
    <property type="match status" value="1"/>
</dbReference>
<dbReference type="InterPro" id="IPR045275">
    <property type="entry name" value="MscS_archaea/bacteria_type"/>
</dbReference>
<evidence type="ECO:0000259" key="10">
    <source>
        <dbReference type="Pfam" id="PF21088"/>
    </source>
</evidence>
<organism evidence="11 12">
    <name type="scientific">Alistipes putredinis</name>
    <dbReference type="NCBI Taxonomy" id="28117"/>
    <lineage>
        <taxon>Bacteria</taxon>
        <taxon>Pseudomonadati</taxon>
        <taxon>Bacteroidota</taxon>
        <taxon>Bacteroidia</taxon>
        <taxon>Bacteroidales</taxon>
        <taxon>Rikenellaceae</taxon>
        <taxon>Alistipes</taxon>
    </lineage>
</organism>
<keyword evidence="4 7" id="KW-0812">Transmembrane</keyword>
<dbReference type="InterPro" id="IPR010920">
    <property type="entry name" value="LSM_dom_sf"/>
</dbReference>
<evidence type="ECO:0000256" key="5">
    <source>
        <dbReference type="ARBA" id="ARBA00022989"/>
    </source>
</evidence>
<dbReference type="Pfam" id="PF21088">
    <property type="entry name" value="MS_channel_1st"/>
    <property type="match status" value="1"/>
</dbReference>
<feature type="domain" description="Mechanosensitive ion channel MscS" evidence="8">
    <location>
        <begin position="138"/>
        <end position="203"/>
    </location>
</feature>
<dbReference type="InterPro" id="IPR049142">
    <property type="entry name" value="MS_channel_1st"/>
</dbReference>
<dbReference type="AlphaFoldDB" id="A0A1Q6FBC2"/>
<dbReference type="Pfam" id="PF00924">
    <property type="entry name" value="MS_channel_2nd"/>
    <property type="match status" value="1"/>
</dbReference>
<feature type="transmembrane region" description="Helical" evidence="7">
    <location>
        <begin position="120"/>
        <end position="151"/>
    </location>
</feature>
<feature type="transmembrane region" description="Helical" evidence="7">
    <location>
        <begin position="49"/>
        <end position="69"/>
    </location>
</feature>
<dbReference type="InterPro" id="IPR006686">
    <property type="entry name" value="MscS_channel_CS"/>
</dbReference>
<proteinExistence type="inferred from homology"/>
<feature type="domain" description="Mechanosensitive ion channel MscS C-terminal" evidence="9">
    <location>
        <begin position="210"/>
        <end position="292"/>
    </location>
</feature>
<dbReference type="STRING" id="28117.BHV66_02105"/>
<comment type="caution">
    <text evidence="11">The sequence shown here is derived from an EMBL/GenBank/DDBJ whole genome shotgun (WGS) entry which is preliminary data.</text>
</comment>
<dbReference type="InterPro" id="IPR011066">
    <property type="entry name" value="MscS_channel_C_sf"/>
</dbReference>
<feature type="transmembrane region" description="Helical" evidence="7">
    <location>
        <begin position="89"/>
        <end position="114"/>
    </location>
</feature>
<dbReference type="GO" id="GO:0005886">
    <property type="term" value="C:plasma membrane"/>
    <property type="evidence" value="ECO:0007669"/>
    <property type="project" value="UniProtKB-SubCell"/>
</dbReference>
<dbReference type="Gene3D" id="1.10.287.1260">
    <property type="match status" value="1"/>
</dbReference>
<dbReference type="InterPro" id="IPR049278">
    <property type="entry name" value="MS_channel_C"/>
</dbReference>
<sequence length="304" mass="33876">MGFLFITAQQTEKLIVPDSIQKAKFAETVEKIANMDLEKVLTNLVSESIWVGLKIVLALAIYMAGRWLIRRLIKLISTAFEKRKVDPSLQIFLHNLIKTISYIILILLIIQVMGINTTSIVALLASAGLAIGMALSGTLQNFAGGVMILLLKPYRIGDYISAQGQSGTVQEIMLFSTKITTADKQTIYIPNSSIATAIINNYSTSETRRVEWVIGISYGDDFATAREAILELLSKDARVLQDPAPAVYIAALADNSVNLTVRAWTKNEDYWDVFFAMNELYYKTLPEKGINFPFPQMDVHLTKE</sequence>
<evidence type="ECO:0000256" key="1">
    <source>
        <dbReference type="ARBA" id="ARBA00004651"/>
    </source>
</evidence>
<dbReference type="SUPFAM" id="SSF82861">
    <property type="entry name" value="Mechanosensitive channel protein MscS (YggB), transmembrane region"/>
    <property type="match status" value="1"/>
</dbReference>
<dbReference type="Proteomes" id="UP000187417">
    <property type="component" value="Unassembled WGS sequence"/>
</dbReference>
<dbReference type="RefSeq" id="WP_278338982.1">
    <property type="nucleotide sequence ID" value="NZ_BAAFLA010000002.1"/>
</dbReference>
<keyword evidence="5 7" id="KW-1133">Transmembrane helix</keyword>
<name>A0A1Q6FBC2_9BACT</name>
<dbReference type="InterPro" id="IPR011014">
    <property type="entry name" value="MscS_channel_TM-2"/>
</dbReference>
<evidence type="ECO:0000256" key="7">
    <source>
        <dbReference type="SAM" id="Phobius"/>
    </source>
</evidence>
<protein>
    <submittedName>
        <fullName evidence="11">Mechanosensitive ion channel protein MscS</fullName>
    </submittedName>
</protein>
<evidence type="ECO:0000256" key="4">
    <source>
        <dbReference type="ARBA" id="ARBA00022692"/>
    </source>
</evidence>
<dbReference type="Gene3D" id="3.30.70.100">
    <property type="match status" value="1"/>
</dbReference>
<keyword evidence="3" id="KW-1003">Cell membrane</keyword>
<evidence type="ECO:0000259" key="8">
    <source>
        <dbReference type="Pfam" id="PF00924"/>
    </source>
</evidence>
<evidence type="ECO:0000259" key="9">
    <source>
        <dbReference type="Pfam" id="PF21082"/>
    </source>
</evidence>
<evidence type="ECO:0000256" key="3">
    <source>
        <dbReference type="ARBA" id="ARBA00022475"/>
    </source>
</evidence>
<dbReference type="GO" id="GO:0008381">
    <property type="term" value="F:mechanosensitive monoatomic ion channel activity"/>
    <property type="evidence" value="ECO:0007669"/>
    <property type="project" value="InterPro"/>
</dbReference>
<comment type="subcellular location">
    <subcellularLocation>
        <location evidence="1">Cell membrane</location>
        <topology evidence="1">Multi-pass membrane protein</topology>
    </subcellularLocation>
</comment>
<dbReference type="PANTHER" id="PTHR30221">
    <property type="entry name" value="SMALL-CONDUCTANCE MECHANOSENSITIVE CHANNEL"/>
    <property type="match status" value="1"/>
</dbReference>
<reference evidence="11 12" key="1">
    <citation type="journal article" date="2016" name="Nat. Biotechnol.">
        <title>Measurement of bacterial replication rates in microbial communities.</title>
        <authorList>
            <person name="Brown C.T."/>
            <person name="Olm M.R."/>
            <person name="Thomas B.C."/>
            <person name="Banfield J.F."/>
        </authorList>
    </citation>
    <scope>NUCLEOTIDE SEQUENCE [LARGE SCALE GENOMIC DNA]</scope>
    <source>
        <strain evidence="11">CAG:67_53_122</strain>
    </source>
</reference>
<dbReference type="InterPro" id="IPR006685">
    <property type="entry name" value="MscS_channel_2nd"/>
</dbReference>
<dbReference type="PANTHER" id="PTHR30221:SF1">
    <property type="entry name" value="SMALL-CONDUCTANCE MECHANOSENSITIVE CHANNEL"/>
    <property type="match status" value="1"/>
</dbReference>
<evidence type="ECO:0000313" key="11">
    <source>
        <dbReference type="EMBL" id="OKY96143.1"/>
    </source>
</evidence>